<evidence type="ECO:0000256" key="4">
    <source>
        <dbReference type="SAM" id="Phobius"/>
    </source>
</evidence>
<comment type="similarity">
    <text evidence="1">Belongs to the glycosyltransferase 2 family.</text>
</comment>
<sequence>MEFLRISIIIPVKPAGTVKALRNLACVEYPPELFEIFVAEGRRPGTQRNQAAAKATGDILYFLDDDSLVEPHCLAKLASHYLGDPAVAAVGGPSLTPDGDSALQKAIGKVFISLFGGGCNRNRYRQNGMMRETDDSELILCNLSFRRDVFMQSGGLDERLYPNEENELLHRLKEAGKRLLHDPDLAVFRSQRASYPAFVKQIFGYGRGRGEQVRISKEIKIFTFGPSLFILYLLFVPFFFGTLYIAPLVVYLVLDLWFSFLEGPKNEHRFAWLKVILFPTLHLSYGAGLIAGLVLPRFHKAAADSGAVEITRMKNMDAN</sequence>
<keyword evidence="4" id="KW-0812">Transmembrane</keyword>
<dbReference type="eggNOG" id="COG1215">
    <property type="taxonomic scope" value="Bacteria"/>
</dbReference>
<dbReference type="AlphaFoldDB" id="B9M539"/>
<evidence type="ECO:0000313" key="6">
    <source>
        <dbReference type="EMBL" id="ACM19794.1"/>
    </source>
</evidence>
<evidence type="ECO:0000256" key="1">
    <source>
        <dbReference type="ARBA" id="ARBA00006739"/>
    </source>
</evidence>
<dbReference type="InterPro" id="IPR029044">
    <property type="entry name" value="Nucleotide-diphossugar_trans"/>
</dbReference>
<organism evidence="6 7">
    <name type="scientific">Geotalea daltonii (strain DSM 22248 / JCM 15807 / FRC-32)</name>
    <name type="common">Geobacter daltonii</name>
    <dbReference type="NCBI Taxonomy" id="316067"/>
    <lineage>
        <taxon>Bacteria</taxon>
        <taxon>Pseudomonadati</taxon>
        <taxon>Thermodesulfobacteriota</taxon>
        <taxon>Desulfuromonadia</taxon>
        <taxon>Geobacterales</taxon>
        <taxon>Geobacteraceae</taxon>
        <taxon>Geotalea</taxon>
    </lineage>
</organism>
<dbReference type="PANTHER" id="PTHR43179:SF12">
    <property type="entry name" value="GALACTOFURANOSYLTRANSFERASE GLFT2"/>
    <property type="match status" value="1"/>
</dbReference>
<keyword evidence="4" id="KW-0472">Membrane</keyword>
<dbReference type="Gene3D" id="3.90.550.10">
    <property type="entry name" value="Spore Coat Polysaccharide Biosynthesis Protein SpsA, Chain A"/>
    <property type="match status" value="1"/>
</dbReference>
<feature type="transmembrane region" description="Helical" evidence="4">
    <location>
        <begin position="272"/>
        <end position="295"/>
    </location>
</feature>
<evidence type="ECO:0000313" key="7">
    <source>
        <dbReference type="Proteomes" id="UP000007721"/>
    </source>
</evidence>
<dbReference type="Proteomes" id="UP000007721">
    <property type="component" value="Chromosome"/>
</dbReference>
<dbReference type="SUPFAM" id="SSF53448">
    <property type="entry name" value="Nucleotide-diphospho-sugar transferases"/>
    <property type="match status" value="1"/>
</dbReference>
<keyword evidence="7" id="KW-1185">Reference proteome</keyword>
<keyword evidence="4" id="KW-1133">Transmembrane helix</keyword>
<feature type="domain" description="Glycosyltransferase 2-like" evidence="5">
    <location>
        <begin position="16"/>
        <end position="148"/>
    </location>
</feature>
<accession>B9M539</accession>
<dbReference type="OrthoDB" id="5393884at2"/>
<dbReference type="CAZy" id="GT2">
    <property type="family name" value="Glycosyltransferase Family 2"/>
</dbReference>
<protein>
    <recommendedName>
        <fullName evidence="5">Glycosyltransferase 2-like domain-containing protein</fullName>
    </recommendedName>
</protein>
<dbReference type="KEGG" id="geo:Geob_1434"/>
<dbReference type="HOGENOM" id="CLU_075518_0_0_7"/>
<dbReference type="InterPro" id="IPR001173">
    <property type="entry name" value="Glyco_trans_2-like"/>
</dbReference>
<evidence type="ECO:0000256" key="2">
    <source>
        <dbReference type="ARBA" id="ARBA00022676"/>
    </source>
</evidence>
<evidence type="ECO:0000259" key="5">
    <source>
        <dbReference type="Pfam" id="PF00535"/>
    </source>
</evidence>
<dbReference type="GO" id="GO:0016757">
    <property type="term" value="F:glycosyltransferase activity"/>
    <property type="evidence" value="ECO:0007669"/>
    <property type="project" value="UniProtKB-KW"/>
</dbReference>
<gene>
    <name evidence="6" type="ordered locus">Geob_1434</name>
</gene>
<dbReference type="RefSeq" id="WP_012646523.1">
    <property type="nucleotide sequence ID" value="NC_011979.1"/>
</dbReference>
<proteinExistence type="inferred from homology"/>
<keyword evidence="3" id="KW-0808">Transferase</keyword>
<name>B9M539_GEODF</name>
<feature type="transmembrane region" description="Helical" evidence="4">
    <location>
        <begin position="229"/>
        <end position="252"/>
    </location>
</feature>
<evidence type="ECO:0000256" key="3">
    <source>
        <dbReference type="ARBA" id="ARBA00022679"/>
    </source>
</evidence>
<dbReference type="STRING" id="316067.Geob_1434"/>
<dbReference type="Pfam" id="PF00535">
    <property type="entry name" value="Glycos_transf_2"/>
    <property type="match status" value="1"/>
</dbReference>
<reference evidence="6 7" key="1">
    <citation type="submission" date="2009-01" db="EMBL/GenBank/DDBJ databases">
        <title>Complete sequence of Geobacter sp. FRC-32.</title>
        <authorList>
            <consortium name="US DOE Joint Genome Institute"/>
            <person name="Lucas S."/>
            <person name="Copeland A."/>
            <person name="Lapidus A."/>
            <person name="Glavina del Rio T."/>
            <person name="Dalin E."/>
            <person name="Tice H."/>
            <person name="Bruce D."/>
            <person name="Goodwin L."/>
            <person name="Pitluck S."/>
            <person name="Saunders E."/>
            <person name="Brettin T."/>
            <person name="Detter J.C."/>
            <person name="Han C."/>
            <person name="Larimer F."/>
            <person name="Land M."/>
            <person name="Hauser L."/>
            <person name="Kyrpides N."/>
            <person name="Ovchinnikova G."/>
            <person name="Kostka J."/>
            <person name="Richardson P."/>
        </authorList>
    </citation>
    <scope>NUCLEOTIDE SEQUENCE [LARGE SCALE GENOMIC DNA]</scope>
    <source>
        <strain evidence="7">DSM 22248 / JCM 15807 / FRC-32</strain>
    </source>
</reference>
<dbReference type="PANTHER" id="PTHR43179">
    <property type="entry name" value="RHAMNOSYLTRANSFERASE WBBL"/>
    <property type="match status" value="1"/>
</dbReference>
<dbReference type="EMBL" id="CP001390">
    <property type="protein sequence ID" value="ACM19794.1"/>
    <property type="molecule type" value="Genomic_DNA"/>
</dbReference>
<keyword evidence="2" id="KW-0328">Glycosyltransferase</keyword>